<keyword evidence="4" id="KW-1185">Reference proteome</keyword>
<accession>A0ABV6IZP6</accession>
<gene>
    <name evidence="3" type="ORF">ACFFIC_21810</name>
</gene>
<feature type="region of interest" description="Disordered" evidence="1">
    <location>
        <begin position="24"/>
        <end position="75"/>
    </location>
</feature>
<evidence type="ECO:0000256" key="1">
    <source>
        <dbReference type="SAM" id="MobiDB-lite"/>
    </source>
</evidence>
<name>A0ABV6IZP6_9PROT</name>
<feature type="signal peptide" evidence="2">
    <location>
        <begin position="1"/>
        <end position="23"/>
    </location>
</feature>
<proteinExistence type="predicted"/>
<evidence type="ECO:0000313" key="3">
    <source>
        <dbReference type="EMBL" id="MFC0388150.1"/>
    </source>
</evidence>
<dbReference type="EMBL" id="JBHLVZ010000080">
    <property type="protein sequence ID" value="MFC0388150.1"/>
    <property type="molecule type" value="Genomic_DNA"/>
</dbReference>
<evidence type="ECO:0000256" key="2">
    <source>
        <dbReference type="SAM" id="SignalP"/>
    </source>
</evidence>
<sequence>MRQILAASLFSATLVALAVPASAEGFDGRGPSAVPAHPSTRNRTPLAGEGASTQGQAAQNLLEASGATGGGGQHS</sequence>
<comment type="caution">
    <text evidence="3">The sequence shown here is derived from an EMBL/GenBank/DDBJ whole genome shotgun (WGS) entry which is preliminary data.</text>
</comment>
<evidence type="ECO:0000313" key="4">
    <source>
        <dbReference type="Proteomes" id="UP001589789"/>
    </source>
</evidence>
<organism evidence="3 4">
    <name type="scientific">Muricoccus vinaceus</name>
    <dbReference type="NCBI Taxonomy" id="424704"/>
    <lineage>
        <taxon>Bacteria</taxon>
        <taxon>Pseudomonadati</taxon>
        <taxon>Pseudomonadota</taxon>
        <taxon>Alphaproteobacteria</taxon>
        <taxon>Acetobacterales</taxon>
        <taxon>Roseomonadaceae</taxon>
        <taxon>Muricoccus</taxon>
    </lineage>
</organism>
<feature type="chain" id="PRO_5046279465" evidence="2">
    <location>
        <begin position="24"/>
        <end position="75"/>
    </location>
</feature>
<keyword evidence="2" id="KW-0732">Signal</keyword>
<dbReference type="Proteomes" id="UP001589789">
    <property type="component" value="Unassembled WGS sequence"/>
</dbReference>
<dbReference type="RefSeq" id="WP_377054289.1">
    <property type="nucleotide sequence ID" value="NZ_JBHLVZ010000080.1"/>
</dbReference>
<reference evidence="3 4" key="1">
    <citation type="submission" date="2024-09" db="EMBL/GenBank/DDBJ databases">
        <authorList>
            <person name="Sun Q."/>
            <person name="Mori K."/>
        </authorList>
    </citation>
    <scope>NUCLEOTIDE SEQUENCE [LARGE SCALE GENOMIC DNA]</scope>
    <source>
        <strain evidence="3 4">CCM 7468</strain>
    </source>
</reference>
<protein>
    <submittedName>
        <fullName evidence="3">Uncharacterized protein</fullName>
    </submittedName>
</protein>